<dbReference type="RefSeq" id="WP_102114819.1">
    <property type="nucleotide sequence ID" value="NZ_BMGN01000001.1"/>
</dbReference>
<keyword evidence="2" id="KW-1185">Reference proteome</keyword>
<dbReference type="AlphaFoldDB" id="A0A2K9NJR6"/>
<reference evidence="1 2" key="1">
    <citation type="submission" date="2017-12" db="EMBL/GenBank/DDBJ databases">
        <title>Genomes of bacteria within cyanobacterial aggregates.</title>
        <authorList>
            <person name="Cai H."/>
        </authorList>
    </citation>
    <scope>NUCLEOTIDE SEQUENCE [LARGE SCALE GENOMIC DNA]</scope>
    <source>
        <strain evidence="1 2">TH16</strain>
        <plasmid evidence="1 2">unnamed1</plasmid>
    </source>
</reference>
<sequence>MSIIHLVDWTVWNNLTGAIEIWRFTEAREGYRQGSTQWLPNLLAGPVLGQHLCGDSLGSPATLEVGDLTLVTTNLPRGPGNARFPDDYSFEGHPVLIRRGIAGTTPAAMTVVVNGLCNEVQPMKTRLTGRISGREARYDQPLSPPYAGTGGAEGGADRTGRPLPFGVGSVDGVEGDYLGLVGGLHSWRLAPSLADVRAGWVGCSALTKVTGTPSTGQFSVTAATGLVQVGGSALAGFPYTWDVDYDAPGSRSIAHGLQKLALRVPGTSIRPGAVTALASALPDEIGWCWTGEVTVRQALTDLASRSLCWWLEDAAGLLDMGALSVPAGAVSVADFDRQTIVRGSARLSSGWPSAGGLMPSRIDLAYGRCPRVHSAQEVQGAADATRRAYATLEWRQAGASLSGPAGARPAAQPLLMETPLRSAAAAATEAARRAAFGPVRFLDLRVLGDVVPRGSIVTVTLDYPGLRSPKKARILSVVPRPRGGAADYRLWVSP</sequence>
<proteinExistence type="predicted"/>
<dbReference type="OrthoDB" id="7293840at2"/>
<evidence type="ECO:0000313" key="1">
    <source>
        <dbReference type="EMBL" id="AUN33303.1"/>
    </source>
</evidence>
<geneLocation type="plasmid" evidence="1 2">
    <name>unnamed1</name>
</geneLocation>
<dbReference type="EMBL" id="CP025613">
    <property type="protein sequence ID" value="AUN33303.1"/>
    <property type="molecule type" value="Genomic_DNA"/>
</dbReference>
<accession>A0A2K9NJR6</accession>
<keyword evidence="1" id="KW-0614">Plasmid</keyword>
<name>A0A2K9NJR6_9PROT</name>
<gene>
    <name evidence="1" type="ORF">C0V82_23310</name>
</gene>
<protein>
    <submittedName>
        <fullName evidence="1">Uncharacterized protein</fullName>
    </submittedName>
</protein>
<dbReference type="Proteomes" id="UP000234752">
    <property type="component" value="Plasmid unnamed1"/>
</dbReference>
<organism evidence="1 2">
    <name type="scientific">Niveispirillum cyanobacteriorum</name>
    <dbReference type="NCBI Taxonomy" id="1612173"/>
    <lineage>
        <taxon>Bacteria</taxon>
        <taxon>Pseudomonadati</taxon>
        <taxon>Pseudomonadota</taxon>
        <taxon>Alphaproteobacteria</taxon>
        <taxon>Rhodospirillales</taxon>
        <taxon>Azospirillaceae</taxon>
        <taxon>Niveispirillum</taxon>
    </lineage>
</organism>
<dbReference type="KEGG" id="ncb:C0V82_23310"/>
<evidence type="ECO:0000313" key="2">
    <source>
        <dbReference type="Proteomes" id="UP000234752"/>
    </source>
</evidence>